<dbReference type="PANTHER" id="PTHR43213">
    <property type="entry name" value="BIFUNCTIONAL DTTP/UTP PYROPHOSPHATASE/METHYLTRANSFERASE PROTEIN-RELATED"/>
    <property type="match status" value="1"/>
</dbReference>
<sequence>MATTSNERSIAERVREAKCEVILGSGSSTRRAVLSSMGIDHVVVKPDIDEKAIRRDDPKALVRALAIAKADAAKEKLGASDFGTRRLLITCDQVVVHRGEIREKPSSEDEARAFIRGYGVDPPSTVGSTMVTDLSTGKSALAVDVNTVVFDAIPDDVVDAIVEEGECMHCAGGLMVEHQLVQPYLRRIDGSLDGVMGLDAKTVERLLDELI</sequence>
<dbReference type="GO" id="GO:0047429">
    <property type="term" value="F:nucleoside triphosphate diphosphatase activity"/>
    <property type="evidence" value="ECO:0007669"/>
    <property type="project" value="InterPro"/>
</dbReference>
<dbReference type="InterPro" id="IPR029001">
    <property type="entry name" value="ITPase-like_fam"/>
</dbReference>
<organism evidence="2">
    <name type="scientific">Ostreococcus tauri</name>
    <name type="common">Marine green alga</name>
    <dbReference type="NCBI Taxonomy" id="70448"/>
    <lineage>
        <taxon>Eukaryota</taxon>
        <taxon>Viridiplantae</taxon>
        <taxon>Chlorophyta</taxon>
        <taxon>Mamiellophyceae</taxon>
        <taxon>Mamiellales</taxon>
        <taxon>Bathycoccaceae</taxon>
        <taxon>Ostreococcus</taxon>
    </lineage>
</organism>
<dbReference type="Pfam" id="PF02545">
    <property type="entry name" value="Maf"/>
    <property type="match status" value="1"/>
</dbReference>
<accession>A0A1Y5I226</accession>
<dbReference type="Gene3D" id="3.90.950.10">
    <property type="match status" value="1"/>
</dbReference>
<evidence type="ECO:0000256" key="1">
    <source>
        <dbReference type="ARBA" id="ARBA00022801"/>
    </source>
</evidence>
<evidence type="ECO:0000313" key="2">
    <source>
        <dbReference type="EMBL" id="OUS42224.1"/>
    </source>
</evidence>
<reference evidence="2" key="1">
    <citation type="submission" date="2017-04" db="EMBL/GenBank/DDBJ databases">
        <title>Population genomics of picophytoplankton unveils novel chromosome hypervariability.</title>
        <authorList>
            <consortium name="DOE Joint Genome Institute"/>
            <person name="Blanc-Mathieu R."/>
            <person name="Krasovec M."/>
            <person name="Hebrard M."/>
            <person name="Yau S."/>
            <person name="Desgranges E."/>
            <person name="Martin J."/>
            <person name="Schackwitz W."/>
            <person name="Kuo A."/>
            <person name="Salin G."/>
            <person name="Donnadieu C."/>
            <person name="Desdevises Y."/>
            <person name="Sanchez-Ferandin S."/>
            <person name="Moreau H."/>
            <person name="Rivals E."/>
            <person name="Grigoriev I.V."/>
            <person name="Grimsley N."/>
            <person name="Eyre-Walker A."/>
            <person name="Piganeau G."/>
        </authorList>
    </citation>
    <scope>NUCLEOTIDE SEQUENCE [LARGE SCALE GENOMIC DNA]</scope>
    <source>
        <strain evidence="2">RCC 1115</strain>
    </source>
</reference>
<gene>
    <name evidence="2" type="ORF">BE221DRAFT_202157</name>
</gene>
<dbReference type="EMBL" id="KZ155839">
    <property type="protein sequence ID" value="OUS42224.1"/>
    <property type="molecule type" value="Genomic_DNA"/>
</dbReference>
<dbReference type="AlphaFoldDB" id="A0A1Y5I226"/>
<keyword evidence="1" id="KW-0378">Hydrolase</keyword>
<dbReference type="PANTHER" id="PTHR43213:SF4">
    <property type="entry name" value="7-METHYL-GTP PYROPHOSPHATASE"/>
    <property type="match status" value="1"/>
</dbReference>
<name>A0A1Y5I226_OSTTA</name>
<dbReference type="FunFam" id="3.90.950.10:FF:000008">
    <property type="entry name" value="Maf-like protein, expressed"/>
    <property type="match status" value="1"/>
</dbReference>
<dbReference type="InterPro" id="IPR003697">
    <property type="entry name" value="Maf-like"/>
</dbReference>
<dbReference type="PIRSF" id="PIRSF006305">
    <property type="entry name" value="Maf"/>
    <property type="match status" value="1"/>
</dbReference>
<proteinExistence type="inferred from homology"/>
<dbReference type="Proteomes" id="UP000195557">
    <property type="component" value="Unassembled WGS sequence"/>
</dbReference>
<dbReference type="HAMAP" id="MF_00528">
    <property type="entry name" value="Maf"/>
    <property type="match status" value="1"/>
</dbReference>
<dbReference type="eggNOG" id="KOG1509">
    <property type="taxonomic scope" value="Eukaryota"/>
</dbReference>
<protein>
    <submittedName>
        <fullName evidence="2">Putative Maf-like protein</fullName>
    </submittedName>
</protein>
<dbReference type="SUPFAM" id="SSF52972">
    <property type="entry name" value="ITPase-like"/>
    <property type="match status" value="1"/>
</dbReference>